<proteinExistence type="predicted"/>
<dbReference type="EMBL" id="QSTI01000012">
    <property type="protein sequence ID" value="RGM49366.1"/>
    <property type="molecule type" value="Genomic_DNA"/>
</dbReference>
<evidence type="ECO:0000259" key="1">
    <source>
        <dbReference type="Pfam" id="PF00534"/>
    </source>
</evidence>
<evidence type="ECO:0000313" key="2">
    <source>
        <dbReference type="EMBL" id="RGM49366.1"/>
    </source>
</evidence>
<organism evidence="2 3">
    <name type="scientific">Agathobacter rectalis</name>
    <dbReference type="NCBI Taxonomy" id="39491"/>
    <lineage>
        <taxon>Bacteria</taxon>
        <taxon>Bacillati</taxon>
        <taxon>Bacillota</taxon>
        <taxon>Clostridia</taxon>
        <taxon>Lachnospirales</taxon>
        <taxon>Lachnospiraceae</taxon>
        <taxon>Agathobacter</taxon>
    </lineage>
</organism>
<protein>
    <submittedName>
        <fullName evidence="2">Glycosyltransferase</fullName>
    </submittedName>
</protein>
<dbReference type="PANTHER" id="PTHR45947">
    <property type="entry name" value="SULFOQUINOVOSYL TRANSFERASE SQD2"/>
    <property type="match status" value="1"/>
</dbReference>
<dbReference type="Gene3D" id="3.40.50.2000">
    <property type="entry name" value="Glycogen Phosphorylase B"/>
    <property type="match status" value="2"/>
</dbReference>
<dbReference type="CDD" id="cd03801">
    <property type="entry name" value="GT4_PimA-like"/>
    <property type="match status" value="1"/>
</dbReference>
<evidence type="ECO:0000313" key="3">
    <source>
        <dbReference type="Proteomes" id="UP000260717"/>
    </source>
</evidence>
<comment type="caution">
    <text evidence="2">The sequence shown here is derived from an EMBL/GenBank/DDBJ whole genome shotgun (WGS) entry which is preliminary data.</text>
</comment>
<dbReference type="Pfam" id="PF00534">
    <property type="entry name" value="Glycos_transf_1"/>
    <property type="match status" value="1"/>
</dbReference>
<gene>
    <name evidence="2" type="ORF">DXC13_09035</name>
</gene>
<keyword evidence="2" id="KW-0808">Transferase</keyword>
<dbReference type="InterPro" id="IPR001296">
    <property type="entry name" value="Glyco_trans_1"/>
</dbReference>
<dbReference type="AlphaFoldDB" id="A0A3E4X4H4"/>
<accession>A0A3E4X4H4</accession>
<dbReference type="Proteomes" id="UP000260717">
    <property type="component" value="Unassembled WGS sequence"/>
</dbReference>
<reference evidence="2 3" key="1">
    <citation type="submission" date="2018-08" db="EMBL/GenBank/DDBJ databases">
        <title>A genome reference for cultivated species of the human gut microbiota.</title>
        <authorList>
            <person name="Zou Y."/>
            <person name="Xue W."/>
            <person name="Luo G."/>
        </authorList>
    </citation>
    <scope>NUCLEOTIDE SEQUENCE [LARGE SCALE GENOMIC DNA]</scope>
    <source>
        <strain evidence="2 3">OM08-12AT</strain>
    </source>
</reference>
<dbReference type="PANTHER" id="PTHR45947:SF3">
    <property type="entry name" value="SULFOQUINOVOSYL TRANSFERASE SQD2"/>
    <property type="match status" value="1"/>
</dbReference>
<dbReference type="GO" id="GO:0016757">
    <property type="term" value="F:glycosyltransferase activity"/>
    <property type="evidence" value="ECO:0007669"/>
    <property type="project" value="InterPro"/>
</dbReference>
<dbReference type="SUPFAM" id="SSF53756">
    <property type="entry name" value="UDP-Glycosyltransferase/glycogen phosphorylase"/>
    <property type="match status" value="1"/>
</dbReference>
<dbReference type="InterPro" id="IPR050194">
    <property type="entry name" value="Glycosyltransferase_grp1"/>
</dbReference>
<sequence length="404" mass="46991">MMNYLISAYSVNPYHGSEDGVGWNWVLQYETNYKAGDRIILLTKKYNAEDTRKGFEEFGIKHIELVITDVPLVLNWFREKYSMFHHMYYLLWQHYAWKWVKQSGINFDVIHHVTMGDYRIPGEMSKAKNARTIFGPVGGAQITPDSLKIYEKNIFTAKIRELVNASCSINPFYIKKIREYTDVIASNDETYQQIIQIRGRANTQQMVELGIAEEYKKRKIVTKSDGKLKILFSGRLIEKKGVIFLIEVMNLLKEKVDFELNLCGWGNLSDTISQLIDEYELNDYVNMVGEIRHDKMVSYYYNADVFVMPSLRETGGTVLIEAMAYGLPIVAFDTSFCTQLKRHKCGIFVETNQTIDKIKADFCSALVELSGNRQLCYELGKNGYRYANEELTWEKKYNLIFEKM</sequence>
<name>A0A3E4X4H4_9FIRM</name>
<feature type="domain" description="Glycosyl transferase family 1" evidence="1">
    <location>
        <begin position="216"/>
        <end position="363"/>
    </location>
</feature>
<dbReference type="RefSeq" id="WP_117715067.1">
    <property type="nucleotide sequence ID" value="NZ_QSTI01000012.1"/>
</dbReference>